<protein>
    <recommendedName>
        <fullName evidence="3">AAA family ATPase</fullName>
    </recommendedName>
</protein>
<dbReference type="Proteomes" id="UP000190188">
    <property type="component" value="Unassembled WGS sequence"/>
</dbReference>
<dbReference type="STRING" id="1324314.BVG16_09030"/>
<keyword evidence="2" id="KW-1185">Reference proteome</keyword>
<dbReference type="AlphaFoldDB" id="A0A1T2XHD0"/>
<name>A0A1T2XHD0_9BACL</name>
<gene>
    <name evidence="1" type="ORF">BVG16_09030</name>
</gene>
<evidence type="ECO:0000313" key="2">
    <source>
        <dbReference type="Proteomes" id="UP000190188"/>
    </source>
</evidence>
<dbReference type="EMBL" id="MSZX01000003">
    <property type="protein sequence ID" value="OPA79225.1"/>
    <property type="molecule type" value="Genomic_DNA"/>
</dbReference>
<sequence length="175" mass="20069">MQPTKDKHVVYLLSGPCGVGKSTVSKMLSQELKHAALIVGDNIMHMFEEGYEPPWEKRLSLTWDNITALTRNFISQDIDVIIDYVVEDELEWFCQNLADLTVDIKYVVLRANEDTLIERLNQRGNQELINRSLFLLRQLEGAVHNQPYLLDTTVKEPAAIVKEVLDREPLPLPLL</sequence>
<dbReference type="InterPro" id="IPR027417">
    <property type="entry name" value="P-loop_NTPase"/>
</dbReference>
<dbReference type="SUPFAM" id="SSF52540">
    <property type="entry name" value="P-loop containing nucleoside triphosphate hydrolases"/>
    <property type="match status" value="1"/>
</dbReference>
<dbReference type="Gene3D" id="3.40.50.300">
    <property type="entry name" value="P-loop containing nucleotide triphosphate hydrolases"/>
    <property type="match status" value="1"/>
</dbReference>
<reference evidence="1 2" key="1">
    <citation type="submission" date="2017-01" db="EMBL/GenBank/DDBJ databases">
        <title>Genome analysis of Paenibacillus selenitrireducens ES3-24.</title>
        <authorList>
            <person name="Xu D."/>
            <person name="Yao R."/>
            <person name="Zheng S."/>
        </authorList>
    </citation>
    <scope>NUCLEOTIDE SEQUENCE [LARGE SCALE GENOMIC DNA]</scope>
    <source>
        <strain evidence="1 2">ES3-24</strain>
    </source>
</reference>
<accession>A0A1T2XHD0</accession>
<comment type="caution">
    <text evidence="1">The sequence shown here is derived from an EMBL/GenBank/DDBJ whole genome shotgun (WGS) entry which is preliminary data.</text>
</comment>
<dbReference type="Pfam" id="PF13238">
    <property type="entry name" value="AAA_18"/>
    <property type="match status" value="1"/>
</dbReference>
<dbReference type="RefSeq" id="WP_078498225.1">
    <property type="nucleotide sequence ID" value="NZ_MSZX01000003.1"/>
</dbReference>
<proteinExistence type="predicted"/>
<dbReference type="OrthoDB" id="1649389at2"/>
<evidence type="ECO:0008006" key="3">
    <source>
        <dbReference type="Google" id="ProtNLM"/>
    </source>
</evidence>
<organism evidence="1 2">
    <name type="scientific">Paenibacillus selenitireducens</name>
    <dbReference type="NCBI Taxonomy" id="1324314"/>
    <lineage>
        <taxon>Bacteria</taxon>
        <taxon>Bacillati</taxon>
        <taxon>Bacillota</taxon>
        <taxon>Bacilli</taxon>
        <taxon>Bacillales</taxon>
        <taxon>Paenibacillaceae</taxon>
        <taxon>Paenibacillus</taxon>
    </lineage>
</organism>
<evidence type="ECO:0000313" key="1">
    <source>
        <dbReference type="EMBL" id="OPA79225.1"/>
    </source>
</evidence>